<evidence type="ECO:0000259" key="4">
    <source>
        <dbReference type="PROSITE" id="PS50042"/>
    </source>
</evidence>
<dbReference type="InterPro" id="IPR018490">
    <property type="entry name" value="cNMP-bd_dom_sf"/>
</dbReference>
<dbReference type="RefSeq" id="WP_069974513.1">
    <property type="nucleotide sequence ID" value="NZ_CP017269.1"/>
</dbReference>
<evidence type="ECO:0000313" key="7">
    <source>
        <dbReference type="Proteomes" id="UP000095743"/>
    </source>
</evidence>
<proteinExistence type="predicted"/>
<feature type="domain" description="HTH crp-type" evidence="5">
    <location>
        <begin position="152"/>
        <end position="220"/>
    </location>
</feature>
<dbReference type="AlphaFoldDB" id="A0A1D8GDH0"/>
<keyword evidence="1" id="KW-0805">Transcription regulation</keyword>
<keyword evidence="2" id="KW-0238">DNA-binding</keyword>
<feature type="domain" description="Cyclic nucleotide-binding" evidence="4">
    <location>
        <begin position="15"/>
        <end position="120"/>
    </location>
</feature>
<evidence type="ECO:0000256" key="2">
    <source>
        <dbReference type="ARBA" id="ARBA00023125"/>
    </source>
</evidence>
<dbReference type="EMBL" id="CP017269">
    <property type="protein sequence ID" value="AOT68947.1"/>
    <property type="molecule type" value="Genomic_DNA"/>
</dbReference>
<dbReference type="InterPro" id="IPR000595">
    <property type="entry name" value="cNMP-bd_dom"/>
</dbReference>
<dbReference type="Proteomes" id="UP000095743">
    <property type="component" value="Chromosome"/>
</dbReference>
<evidence type="ECO:0008006" key="8">
    <source>
        <dbReference type="Google" id="ProtNLM"/>
    </source>
</evidence>
<evidence type="ECO:0000256" key="3">
    <source>
        <dbReference type="ARBA" id="ARBA00023163"/>
    </source>
</evidence>
<dbReference type="KEGG" id="gfe:Gferi_04885"/>
<keyword evidence="3" id="KW-0804">Transcription</keyword>
<evidence type="ECO:0000259" key="5">
    <source>
        <dbReference type="PROSITE" id="PS51063"/>
    </source>
</evidence>
<dbReference type="GO" id="GO:0003700">
    <property type="term" value="F:DNA-binding transcription factor activity"/>
    <property type="evidence" value="ECO:0007669"/>
    <property type="project" value="TreeGrafter"/>
</dbReference>
<dbReference type="InterPro" id="IPR050397">
    <property type="entry name" value="Env_Response_Regulators"/>
</dbReference>
<evidence type="ECO:0000256" key="1">
    <source>
        <dbReference type="ARBA" id="ARBA00023015"/>
    </source>
</evidence>
<keyword evidence="7" id="KW-1185">Reference proteome</keyword>
<dbReference type="PANTHER" id="PTHR24567:SF58">
    <property type="entry name" value="CYCLIC AMP-BINDING REGULATORY PROTEIN"/>
    <property type="match status" value="1"/>
</dbReference>
<organism evidence="6 7">
    <name type="scientific">Geosporobacter ferrireducens</name>
    <dbReference type="NCBI Taxonomy" id="1424294"/>
    <lineage>
        <taxon>Bacteria</taxon>
        <taxon>Bacillati</taxon>
        <taxon>Bacillota</taxon>
        <taxon>Clostridia</taxon>
        <taxon>Peptostreptococcales</taxon>
        <taxon>Thermotaleaceae</taxon>
        <taxon>Geosporobacter</taxon>
    </lineage>
</organism>
<dbReference type="OrthoDB" id="3176638at2"/>
<name>A0A1D8GDH0_9FIRM</name>
<dbReference type="SUPFAM" id="SSF51206">
    <property type="entry name" value="cAMP-binding domain-like"/>
    <property type="match status" value="1"/>
</dbReference>
<gene>
    <name evidence="6" type="ORF">Gferi_04885</name>
</gene>
<sequence>MNLKEYTHVLRRMELFSSFEPKHLIEFFNRVDYFISSYKKSSIIFMQGDFCTTLNVVLKGTVEIQKIDPSGKILTITVFNPGDTFGDNLIFGDINIVPMTIVVKKDAVILCIPKETIIQLCQTNQAFLYGFLKLISNKSLTLSSKITQVVLKTIRQKICEFLLLQYSAQKSLEIKIGMKKREWADSIGVQRPSLSRELMKMKKENLIDYDNKTIYIKNLKSIEKCALY</sequence>
<accession>A0A1D8GDH0</accession>
<dbReference type="GO" id="GO:0005829">
    <property type="term" value="C:cytosol"/>
    <property type="evidence" value="ECO:0007669"/>
    <property type="project" value="TreeGrafter"/>
</dbReference>
<dbReference type="SMART" id="SM00100">
    <property type="entry name" value="cNMP"/>
    <property type="match status" value="1"/>
</dbReference>
<reference evidence="6 7" key="1">
    <citation type="submission" date="2016-09" db="EMBL/GenBank/DDBJ databases">
        <title>Genomic analysis reveals versatility of anaerobic energy metabolism of Geosporobacter ferrireducens IRF9 of phylum Firmicutes.</title>
        <authorList>
            <person name="Kim S.-J."/>
        </authorList>
    </citation>
    <scope>NUCLEOTIDE SEQUENCE [LARGE SCALE GENOMIC DNA]</scope>
    <source>
        <strain evidence="6 7">IRF9</strain>
    </source>
</reference>
<dbReference type="Gene3D" id="2.60.120.10">
    <property type="entry name" value="Jelly Rolls"/>
    <property type="match status" value="1"/>
</dbReference>
<dbReference type="Pfam" id="PF13545">
    <property type="entry name" value="HTH_Crp_2"/>
    <property type="match status" value="1"/>
</dbReference>
<dbReference type="InterPro" id="IPR036390">
    <property type="entry name" value="WH_DNA-bd_sf"/>
</dbReference>
<dbReference type="GO" id="GO:0003677">
    <property type="term" value="F:DNA binding"/>
    <property type="evidence" value="ECO:0007669"/>
    <property type="project" value="UniProtKB-KW"/>
</dbReference>
<dbReference type="STRING" id="1424294.Gferi_04885"/>
<dbReference type="PROSITE" id="PS50042">
    <property type="entry name" value="CNMP_BINDING_3"/>
    <property type="match status" value="1"/>
</dbReference>
<dbReference type="SUPFAM" id="SSF46785">
    <property type="entry name" value="Winged helix' DNA-binding domain"/>
    <property type="match status" value="1"/>
</dbReference>
<dbReference type="PROSITE" id="PS51063">
    <property type="entry name" value="HTH_CRP_2"/>
    <property type="match status" value="1"/>
</dbReference>
<dbReference type="PANTHER" id="PTHR24567">
    <property type="entry name" value="CRP FAMILY TRANSCRIPTIONAL REGULATORY PROTEIN"/>
    <property type="match status" value="1"/>
</dbReference>
<dbReference type="CDD" id="cd00038">
    <property type="entry name" value="CAP_ED"/>
    <property type="match status" value="1"/>
</dbReference>
<dbReference type="InterPro" id="IPR012318">
    <property type="entry name" value="HTH_CRP"/>
</dbReference>
<evidence type="ECO:0000313" key="6">
    <source>
        <dbReference type="EMBL" id="AOT68947.1"/>
    </source>
</evidence>
<protein>
    <recommendedName>
        <fullName evidence="8">cAMP-binding protein</fullName>
    </recommendedName>
</protein>
<dbReference type="InterPro" id="IPR014710">
    <property type="entry name" value="RmlC-like_jellyroll"/>
</dbReference>
<dbReference type="Pfam" id="PF00027">
    <property type="entry name" value="cNMP_binding"/>
    <property type="match status" value="1"/>
</dbReference>